<dbReference type="InterPro" id="IPR050639">
    <property type="entry name" value="SSR_resolvase"/>
</dbReference>
<dbReference type="CDD" id="cd03768">
    <property type="entry name" value="SR_ResInv"/>
    <property type="match status" value="1"/>
</dbReference>
<keyword evidence="8" id="KW-1185">Reference proteome</keyword>
<dbReference type="Proteomes" id="UP001519343">
    <property type="component" value="Unassembled WGS sequence"/>
</dbReference>
<evidence type="ECO:0000256" key="2">
    <source>
        <dbReference type="ARBA" id="ARBA00022908"/>
    </source>
</evidence>
<dbReference type="PROSITE" id="PS00398">
    <property type="entry name" value="RECOMBINASES_2"/>
    <property type="match status" value="1"/>
</dbReference>
<evidence type="ECO:0000259" key="6">
    <source>
        <dbReference type="PROSITE" id="PS51736"/>
    </source>
</evidence>
<dbReference type="PANTHER" id="PTHR30461:SF2">
    <property type="entry name" value="SERINE RECOMBINASE PINE-RELATED"/>
    <property type="match status" value="1"/>
</dbReference>
<gene>
    <name evidence="7" type="ORF">J2Z37_001908</name>
</gene>
<dbReference type="PANTHER" id="PTHR30461">
    <property type="entry name" value="DNA-INVERTASE FROM LAMBDOID PROPHAGE"/>
    <property type="match status" value="1"/>
</dbReference>
<evidence type="ECO:0000313" key="8">
    <source>
        <dbReference type="Proteomes" id="UP001519343"/>
    </source>
</evidence>
<evidence type="ECO:0000256" key="4">
    <source>
        <dbReference type="ARBA" id="ARBA00023172"/>
    </source>
</evidence>
<keyword evidence="4" id="KW-0233">DNA recombination</keyword>
<dbReference type="Gene3D" id="3.40.50.1390">
    <property type="entry name" value="Resolvase, N-terminal catalytic domain"/>
    <property type="match status" value="1"/>
</dbReference>
<dbReference type="PROSITE" id="PS00397">
    <property type="entry name" value="RECOMBINASES_1"/>
    <property type="match status" value="1"/>
</dbReference>
<dbReference type="InterPro" id="IPR006120">
    <property type="entry name" value="Resolvase_HTH_dom"/>
</dbReference>
<dbReference type="EMBL" id="JAGGKT010000004">
    <property type="protein sequence ID" value="MBP1931907.1"/>
    <property type="molecule type" value="Genomic_DNA"/>
</dbReference>
<dbReference type="InterPro" id="IPR006119">
    <property type="entry name" value="Resolv_N"/>
</dbReference>
<dbReference type="RefSeq" id="WP_209809981.1">
    <property type="nucleotide sequence ID" value="NZ_JAGGKT010000004.1"/>
</dbReference>
<dbReference type="SMART" id="SM00857">
    <property type="entry name" value="Resolvase"/>
    <property type="match status" value="1"/>
</dbReference>
<reference evidence="7 8" key="1">
    <citation type="submission" date="2021-03" db="EMBL/GenBank/DDBJ databases">
        <title>Genomic Encyclopedia of Type Strains, Phase IV (KMG-IV): sequencing the most valuable type-strain genomes for metagenomic binning, comparative biology and taxonomic classification.</title>
        <authorList>
            <person name="Goeker M."/>
        </authorList>
    </citation>
    <scope>NUCLEOTIDE SEQUENCE [LARGE SCALE GENOMIC DNA]</scope>
    <source>
        <strain evidence="7 8">DSM 24738</strain>
    </source>
</reference>
<protein>
    <submittedName>
        <fullName evidence="7">DNA invertase Pin-like site-specific DNA recombinase</fullName>
    </submittedName>
</protein>
<dbReference type="Pfam" id="PF00239">
    <property type="entry name" value="Resolvase"/>
    <property type="match status" value="1"/>
</dbReference>
<evidence type="ECO:0000313" key="7">
    <source>
        <dbReference type="EMBL" id="MBP1931907.1"/>
    </source>
</evidence>
<keyword evidence="2" id="KW-0229">DNA integration</keyword>
<comment type="similarity">
    <text evidence="1">Belongs to the site-specific recombinase resolvase family.</text>
</comment>
<name>A0ABS4GNQ9_9BACL</name>
<dbReference type="SUPFAM" id="SSF53041">
    <property type="entry name" value="Resolvase-like"/>
    <property type="match status" value="1"/>
</dbReference>
<accession>A0ABS4GNQ9</accession>
<dbReference type="InterPro" id="IPR036162">
    <property type="entry name" value="Resolvase-like_N_sf"/>
</dbReference>
<sequence length="183" mass="20437">MKIGYARVSTHEQNLEMQIDALKQFGCEEIFTEKVSGTKDDRPQLGIALKTLRSGDLFVCYKLDRIARSTKKLIEISETLEQRKVELGSLQDHIDTSTAIGKAMFKMLAVIAELEADIIRERTLAGLASARARGRKGGRPTVGSKQIEKAVKLYESKTVTLREIKDMTGISPSTLYKYLKKGN</sequence>
<dbReference type="InterPro" id="IPR006118">
    <property type="entry name" value="Recombinase_CS"/>
</dbReference>
<feature type="domain" description="Resolvase/invertase-type recombinase catalytic" evidence="6">
    <location>
        <begin position="1"/>
        <end position="134"/>
    </location>
</feature>
<dbReference type="PROSITE" id="PS51736">
    <property type="entry name" value="RECOMBINASES_3"/>
    <property type="match status" value="1"/>
</dbReference>
<proteinExistence type="inferred from homology"/>
<evidence type="ECO:0000256" key="3">
    <source>
        <dbReference type="ARBA" id="ARBA00023125"/>
    </source>
</evidence>
<organism evidence="7 8">
    <name type="scientific">Ammoniphilus resinae</name>
    <dbReference type="NCBI Taxonomy" id="861532"/>
    <lineage>
        <taxon>Bacteria</taxon>
        <taxon>Bacillati</taxon>
        <taxon>Bacillota</taxon>
        <taxon>Bacilli</taxon>
        <taxon>Bacillales</taxon>
        <taxon>Paenibacillaceae</taxon>
        <taxon>Aneurinibacillus group</taxon>
        <taxon>Ammoniphilus</taxon>
    </lineage>
</organism>
<dbReference type="Gene3D" id="1.10.10.60">
    <property type="entry name" value="Homeodomain-like"/>
    <property type="match status" value="1"/>
</dbReference>
<comment type="caution">
    <text evidence="7">The sequence shown here is derived from an EMBL/GenBank/DDBJ whole genome shotgun (WGS) entry which is preliminary data.</text>
</comment>
<dbReference type="Pfam" id="PF02796">
    <property type="entry name" value="HTH_7"/>
    <property type="match status" value="1"/>
</dbReference>
<feature type="active site" description="O-(5'-phospho-DNA)-serine intermediate" evidence="5">
    <location>
        <position position="9"/>
    </location>
</feature>
<evidence type="ECO:0000256" key="5">
    <source>
        <dbReference type="PROSITE-ProRule" id="PRU10137"/>
    </source>
</evidence>
<keyword evidence="3" id="KW-0238">DNA-binding</keyword>
<evidence type="ECO:0000256" key="1">
    <source>
        <dbReference type="ARBA" id="ARBA00009913"/>
    </source>
</evidence>